<keyword evidence="2" id="KW-0813">Transport</keyword>
<reference evidence="4" key="2">
    <citation type="submission" date="2021-04" db="EMBL/GenBank/DDBJ databases">
        <authorList>
            <person name="Gilroy R."/>
        </authorList>
    </citation>
    <scope>NUCLEOTIDE SEQUENCE</scope>
    <source>
        <strain evidence="4">ChiSjej1B19-5720</strain>
    </source>
</reference>
<evidence type="ECO:0000256" key="3">
    <source>
        <dbReference type="SAM" id="SignalP"/>
    </source>
</evidence>
<feature type="signal peptide" evidence="3">
    <location>
        <begin position="1"/>
        <end position="21"/>
    </location>
</feature>
<reference evidence="4" key="1">
    <citation type="journal article" date="2021" name="PeerJ">
        <title>Extensive microbial diversity within the chicken gut microbiome revealed by metagenomics and culture.</title>
        <authorList>
            <person name="Gilroy R."/>
            <person name="Ravi A."/>
            <person name="Getino M."/>
            <person name="Pursley I."/>
            <person name="Horton D.L."/>
            <person name="Alikhan N.F."/>
            <person name="Baker D."/>
            <person name="Gharbi K."/>
            <person name="Hall N."/>
            <person name="Watson M."/>
            <person name="Adriaenssens E.M."/>
            <person name="Foster-Nyarko E."/>
            <person name="Jarju S."/>
            <person name="Secka A."/>
            <person name="Antonio M."/>
            <person name="Oren A."/>
            <person name="Chaudhuri R.R."/>
            <person name="La Ragione R."/>
            <person name="Hildebrand F."/>
            <person name="Pallen M.J."/>
        </authorList>
    </citation>
    <scope>NUCLEOTIDE SEQUENCE</scope>
    <source>
        <strain evidence="4">ChiSjej1B19-5720</strain>
    </source>
</reference>
<sequence>MKRRWLSVILSASMVVGTLTAGTTMVHAEEGDPDRTFKILSMWPEDDNDSGSVIKQVTEQYIAEENPDFKYEIEVVSSDNLKQKVATLAASNDLPDVFAYDAGTPLIDLMDAGLVLDVGAKLDELGISDRIDPSAKDFLTGLTGTESLYDLPLGQNIEGFWYNKALFEQAGITEPPTTWDEMLEDADKLLEAGIQPFAVGASEQWPATRILNAYVIRKLGTDAMDKAYAGEIKYTDEAIVEAAAMLQDMTEKGYFGEGATTVDQNTAAEMVMAGEAAMIYNGSWYVSQLQADTNPAGEDGIGFFNIPTVEGGVGTATEYCMNCGTILALSADKYDSVTEGWLKYFVENAGPWAIENQGTLRGYTIDEYPEDLGSYSQLVLEEIEKATGSATWWEAAMDSKLSQIAQENVQSLMNGDMTPEEYAQSLQDVWDAAQ</sequence>
<dbReference type="AlphaFoldDB" id="A0A9D2RVY1"/>
<dbReference type="InterPro" id="IPR006059">
    <property type="entry name" value="SBP"/>
</dbReference>
<dbReference type="InterPro" id="IPR050490">
    <property type="entry name" value="Bact_solute-bd_prot1"/>
</dbReference>
<feature type="chain" id="PRO_5039578440" evidence="3">
    <location>
        <begin position="22"/>
        <end position="434"/>
    </location>
</feature>
<name>A0A9D2RVY1_9FIRM</name>
<organism evidence="4 5">
    <name type="scientific">Candidatus Blautia faecavium</name>
    <dbReference type="NCBI Taxonomy" id="2838487"/>
    <lineage>
        <taxon>Bacteria</taxon>
        <taxon>Bacillati</taxon>
        <taxon>Bacillota</taxon>
        <taxon>Clostridia</taxon>
        <taxon>Lachnospirales</taxon>
        <taxon>Lachnospiraceae</taxon>
        <taxon>Blautia</taxon>
    </lineage>
</organism>
<keyword evidence="3" id="KW-0732">Signal</keyword>
<dbReference type="Gene3D" id="3.40.190.10">
    <property type="entry name" value="Periplasmic binding protein-like II"/>
    <property type="match status" value="2"/>
</dbReference>
<comment type="similarity">
    <text evidence="1">Belongs to the bacterial solute-binding protein 1 family.</text>
</comment>
<proteinExistence type="inferred from homology"/>
<evidence type="ECO:0000313" key="4">
    <source>
        <dbReference type="EMBL" id="HJB28692.1"/>
    </source>
</evidence>
<evidence type="ECO:0000256" key="1">
    <source>
        <dbReference type="ARBA" id="ARBA00008520"/>
    </source>
</evidence>
<comment type="caution">
    <text evidence="4">The sequence shown here is derived from an EMBL/GenBank/DDBJ whole genome shotgun (WGS) entry which is preliminary data.</text>
</comment>
<dbReference type="PANTHER" id="PTHR43649">
    <property type="entry name" value="ARABINOSE-BINDING PROTEIN-RELATED"/>
    <property type="match status" value="1"/>
</dbReference>
<accession>A0A9D2RVY1</accession>
<dbReference type="PANTHER" id="PTHR43649:SF29">
    <property type="entry name" value="OSMOPROTECTIVE COMPOUNDS-BINDING PROTEIN GGTB"/>
    <property type="match status" value="1"/>
</dbReference>
<evidence type="ECO:0000313" key="5">
    <source>
        <dbReference type="Proteomes" id="UP000823842"/>
    </source>
</evidence>
<dbReference type="SUPFAM" id="SSF53850">
    <property type="entry name" value="Periplasmic binding protein-like II"/>
    <property type="match status" value="1"/>
</dbReference>
<gene>
    <name evidence="4" type="ORF">IAA06_07850</name>
</gene>
<dbReference type="Proteomes" id="UP000823842">
    <property type="component" value="Unassembled WGS sequence"/>
</dbReference>
<evidence type="ECO:0000256" key="2">
    <source>
        <dbReference type="ARBA" id="ARBA00022448"/>
    </source>
</evidence>
<dbReference type="EMBL" id="DWYZ01000149">
    <property type="protein sequence ID" value="HJB28692.1"/>
    <property type="molecule type" value="Genomic_DNA"/>
</dbReference>
<protein>
    <submittedName>
        <fullName evidence="4">Extracellular solute-binding protein</fullName>
    </submittedName>
</protein>
<dbReference type="Pfam" id="PF01547">
    <property type="entry name" value="SBP_bac_1"/>
    <property type="match status" value="1"/>
</dbReference>